<dbReference type="EMBL" id="UYIG01000002">
    <property type="protein sequence ID" value="VDG27151.1"/>
    <property type="molecule type" value="Genomic_DNA"/>
</dbReference>
<evidence type="ECO:0000313" key="2">
    <source>
        <dbReference type="Proteomes" id="UP000289996"/>
    </source>
</evidence>
<gene>
    <name evidence="1" type="ORF">MUDAN_MDHGFNIF_02127</name>
</gene>
<proteinExistence type="predicted"/>
<reference evidence="1 2" key="1">
    <citation type="submission" date="2018-11" db="EMBL/GenBank/DDBJ databases">
        <authorList>
            <person name="Wuyts S."/>
        </authorList>
    </citation>
    <scope>NUCLEOTIDE SEQUENCE [LARGE SCALE GENOMIC DNA]</scope>
    <source>
        <strain evidence="1">Lactobacillus mudanjiangensis AMBF249</strain>
    </source>
</reference>
<dbReference type="AlphaFoldDB" id="A0A660DVX8"/>
<accession>A0A660DVX8</accession>
<evidence type="ECO:0000313" key="1">
    <source>
        <dbReference type="EMBL" id="VDG27151.1"/>
    </source>
</evidence>
<keyword evidence="2" id="KW-1185">Reference proteome</keyword>
<name>A0A660DVX8_9LACO</name>
<dbReference type="Proteomes" id="UP000289996">
    <property type="component" value="Unassembled WGS sequence"/>
</dbReference>
<organism evidence="1 2">
    <name type="scientific">Lactiplantibacillus mudanjiangensis</name>
    <dbReference type="NCBI Taxonomy" id="1296538"/>
    <lineage>
        <taxon>Bacteria</taxon>
        <taxon>Bacillati</taxon>
        <taxon>Bacillota</taxon>
        <taxon>Bacilli</taxon>
        <taxon>Lactobacillales</taxon>
        <taxon>Lactobacillaceae</taxon>
        <taxon>Lactiplantibacillus</taxon>
    </lineage>
</organism>
<protein>
    <submittedName>
        <fullName evidence="1">Uncharacterized protein</fullName>
    </submittedName>
</protein>
<sequence>MAPAVTTSLVRLILPDFTMWTTFETSDFLGSKARWKPALWLELVPQPAESLTDAGNH</sequence>